<evidence type="ECO:0000256" key="7">
    <source>
        <dbReference type="SAM" id="MobiDB-lite"/>
    </source>
</evidence>
<dbReference type="FunFam" id="3.30.70.330:FF:000339">
    <property type="entry name" value="RNA binding protein Jsn1"/>
    <property type="match status" value="1"/>
</dbReference>
<feature type="compositionally biased region" description="Polar residues" evidence="7">
    <location>
        <begin position="153"/>
        <end position="162"/>
    </location>
</feature>
<keyword evidence="11" id="KW-1185">Reference proteome</keyword>
<feature type="region of interest" description="Disordered" evidence="7">
    <location>
        <begin position="240"/>
        <end position="261"/>
    </location>
</feature>
<name>A0A5N5XAW3_9EURO</name>
<evidence type="ECO:0000256" key="2">
    <source>
        <dbReference type="ARBA" id="ARBA00022552"/>
    </source>
</evidence>
<dbReference type="PROSITE" id="PS50302">
    <property type="entry name" value="PUM"/>
    <property type="match status" value="2"/>
</dbReference>
<feature type="region of interest" description="Disordered" evidence="7">
    <location>
        <begin position="1168"/>
        <end position="1190"/>
    </location>
</feature>
<comment type="function">
    <text evidence="4">RNA-binding nucleolar protein required for pre-rRNA processing. Involved in production of 18S rRNA and assembly of small ribosomal subunit.</text>
</comment>
<keyword evidence="1" id="KW-0690">Ribosome biogenesis</keyword>
<organism evidence="10 11">
    <name type="scientific">Aspergillus leporis</name>
    <dbReference type="NCBI Taxonomy" id="41062"/>
    <lineage>
        <taxon>Eukaryota</taxon>
        <taxon>Fungi</taxon>
        <taxon>Dikarya</taxon>
        <taxon>Ascomycota</taxon>
        <taxon>Pezizomycotina</taxon>
        <taxon>Eurotiomycetes</taxon>
        <taxon>Eurotiomycetidae</taxon>
        <taxon>Eurotiales</taxon>
        <taxon>Aspergillaceae</taxon>
        <taxon>Aspergillus</taxon>
        <taxon>Aspergillus subgen. Circumdati</taxon>
    </lineage>
</organism>
<dbReference type="OrthoDB" id="2017782at2759"/>
<dbReference type="FunFam" id="1.25.10.10:FF:000167">
    <property type="entry name" value="RNA binding protein Jsn1"/>
    <property type="match status" value="1"/>
</dbReference>
<evidence type="ECO:0000259" key="9">
    <source>
        <dbReference type="PROSITE" id="PS50303"/>
    </source>
</evidence>
<dbReference type="Gene3D" id="1.25.10.10">
    <property type="entry name" value="Leucine-rich Repeat Variant"/>
    <property type="match status" value="1"/>
</dbReference>
<dbReference type="SUPFAM" id="SSF48371">
    <property type="entry name" value="ARM repeat"/>
    <property type="match status" value="1"/>
</dbReference>
<dbReference type="GO" id="GO:0000288">
    <property type="term" value="P:nuclear-transcribed mRNA catabolic process, deadenylation-dependent decay"/>
    <property type="evidence" value="ECO:0007669"/>
    <property type="project" value="TreeGrafter"/>
</dbReference>
<feature type="compositionally biased region" description="Low complexity" evidence="7">
    <location>
        <begin position="244"/>
        <end position="257"/>
    </location>
</feature>
<feature type="domain" description="RRM" evidence="8">
    <location>
        <begin position="475"/>
        <end position="549"/>
    </location>
</feature>
<dbReference type="Pfam" id="PF00076">
    <property type="entry name" value="RRM_1"/>
    <property type="match status" value="1"/>
</dbReference>
<reference evidence="10 11" key="1">
    <citation type="submission" date="2019-04" db="EMBL/GenBank/DDBJ databases">
        <title>Friends and foes A comparative genomics study of 23 Aspergillus species from section Flavi.</title>
        <authorList>
            <consortium name="DOE Joint Genome Institute"/>
            <person name="Kjaerbolling I."/>
            <person name="Vesth T."/>
            <person name="Frisvad J.C."/>
            <person name="Nybo J.L."/>
            <person name="Theobald S."/>
            <person name="Kildgaard S."/>
            <person name="Isbrandt T."/>
            <person name="Kuo A."/>
            <person name="Sato A."/>
            <person name="Lyhne E.K."/>
            <person name="Kogle M.E."/>
            <person name="Wiebenga A."/>
            <person name="Kun R.S."/>
            <person name="Lubbers R.J."/>
            <person name="Makela M.R."/>
            <person name="Barry K."/>
            <person name="Chovatia M."/>
            <person name="Clum A."/>
            <person name="Daum C."/>
            <person name="Haridas S."/>
            <person name="He G."/>
            <person name="LaButti K."/>
            <person name="Lipzen A."/>
            <person name="Mondo S."/>
            <person name="Riley R."/>
            <person name="Salamov A."/>
            <person name="Simmons B.A."/>
            <person name="Magnuson J.K."/>
            <person name="Henrissat B."/>
            <person name="Mortensen U.H."/>
            <person name="Larsen T.O."/>
            <person name="Devries R.P."/>
            <person name="Grigoriev I.V."/>
            <person name="Machida M."/>
            <person name="Baker S.E."/>
            <person name="Andersen M.R."/>
        </authorList>
    </citation>
    <scope>NUCLEOTIDE SEQUENCE [LARGE SCALE GENOMIC DNA]</scope>
    <source>
        <strain evidence="10 11">CBS 151.66</strain>
    </source>
</reference>
<keyword evidence="2" id="KW-0698">rRNA processing</keyword>
<dbReference type="InterPro" id="IPR012677">
    <property type="entry name" value="Nucleotide-bd_a/b_plait_sf"/>
</dbReference>
<dbReference type="PROSITE" id="PS50102">
    <property type="entry name" value="RRM"/>
    <property type="match status" value="1"/>
</dbReference>
<evidence type="ECO:0000313" key="11">
    <source>
        <dbReference type="Proteomes" id="UP000326565"/>
    </source>
</evidence>
<accession>A0A5N5XAW3</accession>
<protein>
    <submittedName>
        <fullName evidence="10">Uncharacterized protein</fullName>
    </submittedName>
</protein>
<dbReference type="PANTHER" id="PTHR47093">
    <property type="entry name" value="PROTEIN JSN1-RELATED"/>
    <property type="match status" value="1"/>
</dbReference>
<dbReference type="SUPFAM" id="SSF54928">
    <property type="entry name" value="RNA-binding domain, RBD"/>
    <property type="match status" value="1"/>
</dbReference>
<feature type="repeat" description="Pumilio" evidence="6">
    <location>
        <begin position="677"/>
        <end position="713"/>
    </location>
</feature>
<sequence>MLPVSRPEGHMNLNYIPTTQPMSGTSTGRSSPSDLSSAAAVKSPFGPSGLNGAAGSIGNARLGAGSPSHELGARLYSKRAREIQAEEGVSPSIWGPPTSGHSTPLRENIPESPSQEGFPDLVPSNGSINSPARRARAGTVPSRFSPVGALNEASLQQPFMSQTSRPTPSTSPFRPSGVSGIDTGVTAAPVAPGRGTASLSRLRAGSMPQRANYLGSSSPFGPSLFSTSWATGRDRATTLTSIRSSEGPTSPSHSSFSRDGLADTDVKTLDYLGLAETPQQARATLVRPSVDVLLQQQQQQQQQQQASSLPPLLAELAMMKNNNRFRSYSVNAKEKYADDEDLEYENRYSQIPSGTVTPSAAATAAQLAATQAQIHQHNLAVQAFANHASVNRPRARTAGILEAPPQRSSIRNYLATPSRLENSFSAADLHIAESGEYDELSEAVQMMHLGGGGGPSLGMRQGDVVDENNQDGPTRALWIGSIPVSTTITSLAAIFSRYGKIESTRVLTHKNCGFVNFERVESAVQAKSILNGTEIFPGAGPVRIGYAKVPGTSASGTPGPNGSQSSPTPDHNAKSSATDGMESPDSGAAVPQLPPLSDLQPEMVQIVKEFGATDEDTLNITASIQKAIAFQAFEDEIPPIPEPSQTRMFDAPRLRDIRKRIDNGACSVQEIEETAISMLPEIAELASDYLGNTVVQKLFEFCSEPIKEQMLVQIAPHIAEIGVHKNGTWAAQKIIDVAQTPAQKMMIVDALRPYTVPLFLDQYGNYVLQCCLRFGASFNDFIFETMLSRMWEVSQGRFGARAMRACLESHHATKDQQRMLAAAISLHSVQLATNANGALLLTWFLDTCTFPRRRTVLAPRLVPHLVHLCTHKVAYLTVLKVINQRNEPDAREIVLKALFFSPGDEVLEKILSDQTSGATLIFKVLTTPFFDESMRAEVVKNVSKVLTKLKATPSQGYKRLMDEVGLSSRGGARDGHHGRDHGSNSEKQQQRPASRPAPSNYPSQSSIDRQYNGQYVPAMLAQNLDNPRSIAPDQQSSFDPYSINGMNGLGSAGGINPLNGVAGVNGSGFGQDPLLPLQQAQYQAYLAAQSRGVSPGGIYPNLGSANFGYPGGAPSVDNLRTMQAQANTLSGATQMSPSGSMLNQPGFGPQQFSPVMGAAQMYQYPPQYNFQQPAQGQPAGGRRGRVSQSEPIRGLTCMEANLGCY</sequence>
<feature type="region of interest" description="Disordered" evidence="7">
    <location>
        <begin position="82"/>
        <end position="197"/>
    </location>
</feature>
<feature type="region of interest" description="Disordered" evidence="7">
    <location>
        <begin position="966"/>
        <end position="1008"/>
    </location>
</feature>
<dbReference type="GO" id="GO:0006364">
    <property type="term" value="P:rRNA processing"/>
    <property type="evidence" value="ECO:0007669"/>
    <property type="project" value="UniProtKB-KW"/>
</dbReference>
<feature type="compositionally biased region" description="Low complexity" evidence="7">
    <location>
        <begin position="163"/>
        <end position="176"/>
    </location>
</feature>
<dbReference type="EMBL" id="ML732181">
    <property type="protein sequence ID" value="KAB8076380.1"/>
    <property type="molecule type" value="Genomic_DNA"/>
</dbReference>
<evidence type="ECO:0000256" key="1">
    <source>
        <dbReference type="ARBA" id="ARBA00022517"/>
    </source>
</evidence>
<keyword evidence="5" id="KW-0694">RNA-binding</keyword>
<dbReference type="SMART" id="SM00360">
    <property type="entry name" value="RRM"/>
    <property type="match status" value="1"/>
</dbReference>
<gene>
    <name evidence="10" type="ORF">BDV29DRAFT_87690</name>
</gene>
<dbReference type="PROSITE" id="PS50303">
    <property type="entry name" value="PUM_HD"/>
    <property type="match status" value="1"/>
</dbReference>
<dbReference type="InterPro" id="IPR011989">
    <property type="entry name" value="ARM-like"/>
</dbReference>
<dbReference type="InterPro" id="IPR000504">
    <property type="entry name" value="RRM_dom"/>
</dbReference>
<feature type="repeat" description="Pumilio" evidence="6">
    <location>
        <begin position="750"/>
        <end position="788"/>
    </location>
</feature>
<evidence type="ECO:0000256" key="6">
    <source>
        <dbReference type="PROSITE-ProRule" id="PRU00317"/>
    </source>
</evidence>
<feature type="domain" description="PUM-HD" evidence="9">
    <location>
        <begin position="613"/>
        <end position="968"/>
    </location>
</feature>
<evidence type="ECO:0000259" key="8">
    <source>
        <dbReference type="PROSITE" id="PS50102"/>
    </source>
</evidence>
<dbReference type="InterPro" id="IPR033133">
    <property type="entry name" value="PUM-HD"/>
</dbReference>
<evidence type="ECO:0000313" key="10">
    <source>
        <dbReference type="EMBL" id="KAB8076380.1"/>
    </source>
</evidence>
<feature type="compositionally biased region" description="Polar residues" evidence="7">
    <location>
        <begin position="552"/>
        <end position="578"/>
    </location>
</feature>
<feature type="compositionally biased region" description="Basic and acidic residues" evidence="7">
    <location>
        <begin position="971"/>
        <end position="984"/>
    </location>
</feature>
<dbReference type="InterPro" id="IPR016024">
    <property type="entry name" value="ARM-type_fold"/>
</dbReference>
<dbReference type="AlphaFoldDB" id="A0A5N5XAW3"/>
<dbReference type="SMART" id="SM00025">
    <property type="entry name" value="Pumilio"/>
    <property type="match status" value="6"/>
</dbReference>
<dbReference type="InterPro" id="IPR052645">
    <property type="entry name" value="Pumilio_domain_protein"/>
</dbReference>
<dbReference type="InterPro" id="IPR001313">
    <property type="entry name" value="Pumilio_RNA-bd_rpt"/>
</dbReference>
<evidence type="ECO:0000256" key="5">
    <source>
        <dbReference type="PROSITE-ProRule" id="PRU00176"/>
    </source>
</evidence>
<feature type="region of interest" description="Disordered" evidence="7">
    <location>
        <begin position="1"/>
        <end position="54"/>
    </location>
</feature>
<dbReference type="Proteomes" id="UP000326565">
    <property type="component" value="Unassembled WGS sequence"/>
</dbReference>
<feature type="compositionally biased region" description="Low complexity" evidence="7">
    <location>
        <begin position="1168"/>
        <end position="1177"/>
    </location>
</feature>
<feature type="region of interest" description="Disordered" evidence="7">
    <location>
        <begin position="547"/>
        <end position="595"/>
    </location>
</feature>
<dbReference type="GO" id="GO:0003723">
    <property type="term" value="F:RNA binding"/>
    <property type="evidence" value="ECO:0007669"/>
    <property type="project" value="UniProtKB-UniRule"/>
</dbReference>
<proteinExistence type="predicted"/>
<feature type="compositionally biased region" description="Polar residues" evidence="7">
    <location>
        <begin position="15"/>
        <end position="36"/>
    </location>
</feature>
<evidence type="ECO:0000256" key="4">
    <source>
        <dbReference type="ARBA" id="ARBA00024893"/>
    </source>
</evidence>
<dbReference type="Gene3D" id="3.30.70.330">
    <property type="match status" value="1"/>
</dbReference>
<dbReference type="InterPro" id="IPR035979">
    <property type="entry name" value="RBD_domain_sf"/>
</dbReference>
<dbReference type="PANTHER" id="PTHR47093:SF1">
    <property type="entry name" value="PROTEIN JSN1-RELATED"/>
    <property type="match status" value="1"/>
</dbReference>
<dbReference type="Pfam" id="PF00806">
    <property type="entry name" value="PUF"/>
    <property type="match status" value="3"/>
</dbReference>
<keyword evidence="3" id="KW-0677">Repeat</keyword>
<evidence type="ECO:0000256" key="3">
    <source>
        <dbReference type="ARBA" id="ARBA00022737"/>
    </source>
</evidence>